<dbReference type="EMBL" id="JAAMPC010000007">
    <property type="protein sequence ID" value="KAG2305029.1"/>
    <property type="molecule type" value="Genomic_DNA"/>
</dbReference>
<feature type="compositionally biased region" description="Polar residues" evidence="1">
    <location>
        <begin position="127"/>
        <end position="144"/>
    </location>
</feature>
<feature type="compositionally biased region" description="Polar residues" evidence="1">
    <location>
        <begin position="95"/>
        <end position="107"/>
    </location>
</feature>
<protein>
    <submittedName>
        <fullName evidence="2">Uncharacterized protein</fullName>
    </submittedName>
</protein>
<dbReference type="Proteomes" id="UP000886595">
    <property type="component" value="Unassembled WGS sequence"/>
</dbReference>
<evidence type="ECO:0000256" key="1">
    <source>
        <dbReference type="SAM" id="MobiDB-lite"/>
    </source>
</evidence>
<gene>
    <name evidence="2" type="ORF">Bca52824_033680</name>
</gene>
<accession>A0A8X7SDC1</accession>
<evidence type="ECO:0000313" key="2">
    <source>
        <dbReference type="EMBL" id="KAG2305029.1"/>
    </source>
</evidence>
<reference evidence="2 3" key="1">
    <citation type="submission" date="2020-02" db="EMBL/GenBank/DDBJ databases">
        <authorList>
            <person name="Ma Q."/>
            <person name="Huang Y."/>
            <person name="Song X."/>
            <person name="Pei D."/>
        </authorList>
    </citation>
    <scope>NUCLEOTIDE SEQUENCE [LARGE SCALE GENOMIC DNA]</scope>
    <source>
        <strain evidence="2">Sxm20200214</strain>
        <tissue evidence="2">Leaf</tissue>
    </source>
</reference>
<sequence length="144" mass="16235">MFAAKKSLLMREQEHLCDDPLLIHPGTEDVEDVTPDPNYDLEDIEDGFDDATYRRWMIDSQRKNNSLLKRILKTIAGGCFKGQQEREDEQEQSQLNRPSPRQGTSWRHYQEKSGYRGTGVSLGSPGAGSQTDPPPTSITIVLSI</sequence>
<comment type="caution">
    <text evidence="2">The sequence shown here is derived from an EMBL/GenBank/DDBJ whole genome shotgun (WGS) entry which is preliminary data.</text>
</comment>
<evidence type="ECO:0000313" key="3">
    <source>
        <dbReference type="Proteomes" id="UP000886595"/>
    </source>
</evidence>
<name>A0A8X7SDC1_BRACI</name>
<feature type="region of interest" description="Disordered" evidence="1">
    <location>
        <begin position="81"/>
        <end position="144"/>
    </location>
</feature>
<organism evidence="2 3">
    <name type="scientific">Brassica carinata</name>
    <name type="common">Ethiopian mustard</name>
    <name type="synonym">Abyssinian cabbage</name>
    <dbReference type="NCBI Taxonomy" id="52824"/>
    <lineage>
        <taxon>Eukaryota</taxon>
        <taxon>Viridiplantae</taxon>
        <taxon>Streptophyta</taxon>
        <taxon>Embryophyta</taxon>
        <taxon>Tracheophyta</taxon>
        <taxon>Spermatophyta</taxon>
        <taxon>Magnoliopsida</taxon>
        <taxon>eudicotyledons</taxon>
        <taxon>Gunneridae</taxon>
        <taxon>Pentapetalae</taxon>
        <taxon>rosids</taxon>
        <taxon>malvids</taxon>
        <taxon>Brassicales</taxon>
        <taxon>Brassicaceae</taxon>
        <taxon>Brassiceae</taxon>
        <taxon>Brassica</taxon>
    </lineage>
</organism>
<proteinExistence type="predicted"/>
<keyword evidence="3" id="KW-1185">Reference proteome</keyword>
<dbReference type="AlphaFoldDB" id="A0A8X7SDC1"/>